<proteinExistence type="predicted"/>
<feature type="region of interest" description="Disordered" evidence="1">
    <location>
        <begin position="244"/>
        <end position="311"/>
    </location>
</feature>
<feature type="region of interest" description="Disordered" evidence="1">
    <location>
        <begin position="528"/>
        <end position="574"/>
    </location>
</feature>
<evidence type="ECO:0000313" key="3">
    <source>
        <dbReference type="Proteomes" id="UP000518188"/>
    </source>
</evidence>
<feature type="compositionally biased region" description="Low complexity" evidence="1">
    <location>
        <begin position="86"/>
        <end position="116"/>
    </location>
</feature>
<accession>A0A7X6RZU2</accession>
<dbReference type="EMBL" id="JAAXPJ010000015">
    <property type="protein sequence ID" value="NKZ14991.1"/>
    <property type="molecule type" value="Genomic_DNA"/>
</dbReference>
<comment type="caution">
    <text evidence="2">The sequence shown here is derived from an EMBL/GenBank/DDBJ whole genome shotgun (WGS) entry which is preliminary data.</text>
</comment>
<name>A0A7X6RZU2_9MYCO</name>
<dbReference type="RefSeq" id="WP_065148491.1">
    <property type="nucleotide sequence ID" value="NZ_JAAXPJ010000015.1"/>
</dbReference>
<evidence type="ECO:0000313" key="2">
    <source>
        <dbReference type="EMBL" id="NKZ14991.1"/>
    </source>
</evidence>
<feature type="region of interest" description="Disordered" evidence="1">
    <location>
        <begin position="65"/>
        <end position="134"/>
    </location>
</feature>
<feature type="compositionally biased region" description="Polar residues" evidence="1">
    <location>
        <begin position="386"/>
        <end position="399"/>
    </location>
</feature>
<organism evidence="2 3">
    <name type="scientific">Mycolicibacterium septicum DSM 44393</name>
    <dbReference type="NCBI Taxonomy" id="1341646"/>
    <lineage>
        <taxon>Bacteria</taxon>
        <taxon>Bacillati</taxon>
        <taxon>Actinomycetota</taxon>
        <taxon>Actinomycetes</taxon>
        <taxon>Mycobacteriales</taxon>
        <taxon>Mycobacteriaceae</taxon>
        <taxon>Mycolicibacterium</taxon>
    </lineage>
</organism>
<feature type="compositionally biased region" description="Basic and acidic residues" evidence="1">
    <location>
        <begin position="355"/>
        <end position="382"/>
    </location>
</feature>
<protein>
    <submittedName>
        <fullName evidence="2">DUF4226 domain-containing protein</fullName>
    </submittedName>
</protein>
<sequence length="574" mass="58123">MATKDEVVSAITHIMNNLHSDKWRGNLNNFDFQQLKAIYEDDTPGSTYVKDTLLGALRNQWPTLFDPKTGAEVTPPAAPAPPAPTAPAGSTGGEPNPTPANNQGQGNNPAGGNTPAGQGGSTEGSDELSGKAAETAKKLDSALAKNRTDLNEADVQLSDAILSATTSDEAGKTKLNALKQSIIDEVTRIGPDAMNTRAGMQEFATFLQGKTSDIMNVAHTAKLDSESQSKVMDAIGARLNALAQQNGTPGEPDDPDNPAPGEQPAAPGAPGDPGTLGAPGDPELPLDPLLNGGLPSDPFMQGLGGALGPALGALGSVPSALGSAIPSFGGGGGGGLSDLGPAIGSALRDAGANDPADKSDEDKPSELKDQLAGKPDEDKPGELEDQQTTPAGNNQQAGQPTEPGQPPVAGAAPPAPAPDLTVKVEGLGDIKVDNPALANASREVLAGGNVHDAFNRFNIPIPPPGTPVTDNAVSPGKTVFGDIGQYTDHQIMALGDNKAWVNGQVVPLDKVEQGTNFLGWMHPSTPTPATPVAVTSPPPVMQTPAAAPVAQAAAPAPAPATGLRDIFPGLSRPS</sequence>
<feature type="compositionally biased region" description="Low complexity" evidence="1">
    <location>
        <begin position="542"/>
        <end position="561"/>
    </location>
</feature>
<dbReference type="Proteomes" id="UP000518188">
    <property type="component" value="Unassembled WGS sequence"/>
</dbReference>
<feature type="region of interest" description="Disordered" evidence="1">
    <location>
        <begin position="340"/>
        <end position="421"/>
    </location>
</feature>
<dbReference type="Pfam" id="PF10774">
    <property type="entry name" value="DUF4226"/>
    <property type="match status" value="1"/>
</dbReference>
<feature type="compositionally biased region" description="Pro residues" evidence="1">
    <location>
        <begin position="76"/>
        <end position="85"/>
    </location>
</feature>
<evidence type="ECO:0000256" key="1">
    <source>
        <dbReference type="SAM" id="MobiDB-lite"/>
    </source>
</evidence>
<reference evidence="2 3" key="1">
    <citation type="submission" date="2020-04" db="EMBL/GenBank/DDBJ databases">
        <title>MicrobeNet Type strains.</title>
        <authorList>
            <person name="Nicholson A.C."/>
        </authorList>
    </citation>
    <scope>NUCLEOTIDE SEQUENCE [LARGE SCALE GENOMIC DNA]</scope>
    <source>
        <strain evidence="2 3">ATCC 700731</strain>
    </source>
</reference>
<feature type="compositionally biased region" description="Low complexity" evidence="1">
    <location>
        <begin position="259"/>
        <end position="298"/>
    </location>
</feature>
<dbReference type="AlphaFoldDB" id="A0A7X6RZU2"/>
<gene>
    <name evidence="2" type="ORF">HGA11_28875</name>
</gene>
<dbReference type="InterPro" id="IPR019710">
    <property type="entry name" value="DUF4226"/>
</dbReference>